<proteinExistence type="predicted"/>
<keyword evidence="2" id="KW-1185">Reference proteome</keyword>
<reference evidence="1" key="2">
    <citation type="journal article" date="2020" name="Nat. Commun.">
        <title>Large-scale genome sequencing of mycorrhizal fungi provides insights into the early evolution of symbiotic traits.</title>
        <authorList>
            <person name="Miyauchi S."/>
            <person name="Kiss E."/>
            <person name="Kuo A."/>
            <person name="Drula E."/>
            <person name="Kohler A."/>
            <person name="Sanchez-Garcia M."/>
            <person name="Morin E."/>
            <person name="Andreopoulos B."/>
            <person name="Barry K.W."/>
            <person name="Bonito G."/>
            <person name="Buee M."/>
            <person name="Carver A."/>
            <person name="Chen C."/>
            <person name="Cichocki N."/>
            <person name="Clum A."/>
            <person name="Culley D."/>
            <person name="Crous P.W."/>
            <person name="Fauchery L."/>
            <person name="Girlanda M."/>
            <person name="Hayes R.D."/>
            <person name="Keri Z."/>
            <person name="LaButti K."/>
            <person name="Lipzen A."/>
            <person name="Lombard V."/>
            <person name="Magnuson J."/>
            <person name="Maillard F."/>
            <person name="Murat C."/>
            <person name="Nolan M."/>
            <person name="Ohm R.A."/>
            <person name="Pangilinan J."/>
            <person name="Pereira M.F."/>
            <person name="Perotto S."/>
            <person name="Peter M."/>
            <person name="Pfister S."/>
            <person name="Riley R."/>
            <person name="Sitrit Y."/>
            <person name="Stielow J.B."/>
            <person name="Szollosi G."/>
            <person name="Zifcakova L."/>
            <person name="Stursova M."/>
            <person name="Spatafora J.W."/>
            <person name="Tedersoo L."/>
            <person name="Vaario L.M."/>
            <person name="Yamada A."/>
            <person name="Yan M."/>
            <person name="Wang P."/>
            <person name="Xu J."/>
            <person name="Bruns T."/>
            <person name="Baldrian P."/>
            <person name="Vilgalys R."/>
            <person name="Dunand C."/>
            <person name="Henrissat B."/>
            <person name="Grigoriev I.V."/>
            <person name="Hibbett D."/>
            <person name="Nagy L.G."/>
            <person name="Martin F.M."/>
        </authorList>
    </citation>
    <scope>NUCLEOTIDE SEQUENCE</scope>
    <source>
        <strain evidence="1">BED1</strain>
    </source>
</reference>
<evidence type="ECO:0000313" key="2">
    <source>
        <dbReference type="Proteomes" id="UP001194468"/>
    </source>
</evidence>
<comment type="caution">
    <text evidence="1">The sequence shown here is derived from an EMBL/GenBank/DDBJ whole genome shotgun (WGS) entry which is preliminary data.</text>
</comment>
<protein>
    <submittedName>
        <fullName evidence="1">Uncharacterized protein</fullName>
    </submittedName>
</protein>
<accession>A0AAD4BMT4</accession>
<reference evidence="1" key="1">
    <citation type="submission" date="2019-10" db="EMBL/GenBank/DDBJ databases">
        <authorList>
            <consortium name="DOE Joint Genome Institute"/>
            <person name="Kuo A."/>
            <person name="Miyauchi S."/>
            <person name="Kiss E."/>
            <person name="Drula E."/>
            <person name="Kohler A."/>
            <person name="Sanchez-Garcia M."/>
            <person name="Andreopoulos B."/>
            <person name="Barry K.W."/>
            <person name="Bonito G."/>
            <person name="Buee M."/>
            <person name="Carver A."/>
            <person name="Chen C."/>
            <person name="Cichocki N."/>
            <person name="Clum A."/>
            <person name="Culley D."/>
            <person name="Crous P.W."/>
            <person name="Fauchery L."/>
            <person name="Girlanda M."/>
            <person name="Hayes R."/>
            <person name="Keri Z."/>
            <person name="LaButti K."/>
            <person name="Lipzen A."/>
            <person name="Lombard V."/>
            <person name="Magnuson J."/>
            <person name="Maillard F."/>
            <person name="Morin E."/>
            <person name="Murat C."/>
            <person name="Nolan M."/>
            <person name="Ohm R."/>
            <person name="Pangilinan J."/>
            <person name="Pereira M."/>
            <person name="Perotto S."/>
            <person name="Peter M."/>
            <person name="Riley R."/>
            <person name="Sitrit Y."/>
            <person name="Stielow B."/>
            <person name="Szollosi G."/>
            <person name="Zifcakova L."/>
            <person name="Stursova M."/>
            <person name="Spatafora J.W."/>
            <person name="Tedersoo L."/>
            <person name="Vaario L.-M."/>
            <person name="Yamada A."/>
            <person name="Yan M."/>
            <person name="Wang P."/>
            <person name="Xu J."/>
            <person name="Bruns T."/>
            <person name="Baldrian P."/>
            <person name="Vilgalys R."/>
            <person name="Henrissat B."/>
            <person name="Grigoriev I.V."/>
            <person name="Hibbett D."/>
            <person name="Nagy L.G."/>
            <person name="Martin F.M."/>
        </authorList>
    </citation>
    <scope>NUCLEOTIDE SEQUENCE</scope>
    <source>
        <strain evidence="1">BED1</strain>
    </source>
</reference>
<dbReference type="AlphaFoldDB" id="A0AAD4BMT4"/>
<sequence length="201" mass="23032">MVSPEPLPPSVSELLENPDKARARYPIQRPFDWRTSRASTPSIISRFLGSRPPDSPSASLYRIYAFFVLGWTTAFRNELEYFCCSHPDWRVSALPDPVDPDPTQYAVLAVLTRLMCASFNRRIELGLPRDAPAIITDFAALRARPKLYERPPEWADRVVPLEEEVFIPDAEGKQLAEDDPEVSEEFRTMNIIVHMPHIYFV</sequence>
<gene>
    <name evidence="1" type="ORF">L210DRAFT_2584908</name>
</gene>
<dbReference type="Proteomes" id="UP001194468">
    <property type="component" value="Unassembled WGS sequence"/>
</dbReference>
<organism evidence="1 2">
    <name type="scientific">Boletus edulis BED1</name>
    <dbReference type="NCBI Taxonomy" id="1328754"/>
    <lineage>
        <taxon>Eukaryota</taxon>
        <taxon>Fungi</taxon>
        <taxon>Dikarya</taxon>
        <taxon>Basidiomycota</taxon>
        <taxon>Agaricomycotina</taxon>
        <taxon>Agaricomycetes</taxon>
        <taxon>Agaricomycetidae</taxon>
        <taxon>Boletales</taxon>
        <taxon>Boletineae</taxon>
        <taxon>Boletaceae</taxon>
        <taxon>Boletoideae</taxon>
        <taxon>Boletus</taxon>
    </lineage>
</organism>
<evidence type="ECO:0000313" key="1">
    <source>
        <dbReference type="EMBL" id="KAF8434550.1"/>
    </source>
</evidence>
<name>A0AAD4BMT4_BOLED</name>
<dbReference type="EMBL" id="WHUW01000028">
    <property type="protein sequence ID" value="KAF8434550.1"/>
    <property type="molecule type" value="Genomic_DNA"/>
</dbReference>